<sequence>MASPRGRPPNDDHPITNHTYEIASMMRPSHFIVPNWFAAILLIAGCSLLTSARADAAEPPQVRLAAANVPVAPGDAFQVTVEVFEVLGNEKLQLQDRHLVLFKGGKAYDFGLTEPRDVTLIDPVNSQVILLSRVDHVKSTITHHEIVTAAARFRLFATNEGLETRLGIDAKTTKDPNQDNRYSIEFGDYHYSVAAAEPSMAAQPHRFAEFTDWVARVNLVRKLGTPPFARINLGNAIAAEGLIPQTVTLTLKSQTHSRTFVSSYTFKPGLSKESQQRLDEVAGMLTLYRDVPLAAFPR</sequence>
<gene>
    <name evidence="1" type="ORF">TBK1r_29220</name>
</gene>
<name>A0ABX5XVV1_9BACT</name>
<dbReference type="Proteomes" id="UP000318081">
    <property type="component" value="Chromosome"/>
</dbReference>
<keyword evidence="2" id="KW-1185">Reference proteome</keyword>
<evidence type="ECO:0000313" key="2">
    <source>
        <dbReference type="Proteomes" id="UP000318081"/>
    </source>
</evidence>
<proteinExistence type="predicted"/>
<accession>A0ABX5XVV1</accession>
<evidence type="ECO:0000313" key="1">
    <source>
        <dbReference type="EMBL" id="QDV83979.1"/>
    </source>
</evidence>
<organism evidence="1 2">
    <name type="scientific">Stieleria magnilauensis</name>
    <dbReference type="NCBI Taxonomy" id="2527963"/>
    <lineage>
        <taxon>Bacteria</taxon>
        <taxon>Pseudomonadati</taxon>
        <taxon>Planctomycetota</taxon>
        <taxon>Planctomycetia</taxon>
        <taxon>Pirellulales</taxon>
        <taxon>Pirellulaceae</taxon>
        <taxon>Stieleria</taxon>
    </lineage>
</organism>
<protein>
    <submittedName>
        <fullName evidence="1">Uncharacterized protein</fullName>
    </submittedName>
</protein>
<dbReference type="RefSeq" id="WP_145211601.1">
    <property type="nucleotide sequence ID" value="NZ_CP036432.1"/>
</dbReference>
<dbReference type="EMBL" id="CP036432">
    <property type="protein sequence ID" value="QDV83979.1"/>
    <property type="molecule type" value="Genomic_DNA"/>
</dbReference>
<reference evidence="1 2" key="1">
    <citation type="submission" date="2019-02" db="EMBL/GenBank/DDBJ databases">
        <title>Deep-cultivation of Planctomycetes and their phenomic and genomic characterization uncovers novel biology.</title>
        <authorList>
            <person name="Wiegand S."/>
            <person name="Jogler M."/>
            <person name="Boedeker C."/>
            <person name="Pinto D."/>
            <person name="Vollmers J."/>
            <person name="Rivas-Marin E."/>
            <person name="Kohn T."/>
            <person name="Peeters S.H."/>
            <person name="Heuer A."/>
            <person name="Rast P."/>
            <person name="Oberbeckmann S."/>
            <person name="Bunk B."/>
            <person name="Jeske O."/>
            <person name="Meyerdierks A."/>
            <person name="Storesund J.E."/>
            <person name="Kallscheuer N."/>
            <person name="Luecker S."/>
            <person name="Lage O.M."/>
            <person name="Pohl T."/>
            <person name="Merkel B.J."/>
            <person name="Hornburger P."/>
            <person name="Mueller R.-W."/>
            <person name="Bruemmer F."/>
            <person name="Labrenz M."/>
            <person name="Spormann A.M."/>
            <person name="Op den Camp H."/>
            <person name="Overmann J."/>
            <person name="Amann R."/>
            <person name="Jetten M.S.M."/>
            <person name="Mascher T."/>
            <person name="Medema M.H."/>
            <person name="Devos D.P."/>
            <person name="Kaster A.-K."/>
            <person name="Ovreas L."/>
            <person name="Rohde M."/>
            <person name="Galperin M.Y."/>
            <person name="Jogler C."/>
        </authorList>
    </citation>
    <scope>NUCLEOTIDE SEQUENCE [LARGE SCALE GENOMIC DNA]</scope>
    <source>
        <strain evidence="1 2">TBK1r</strain>
    </source>
</reference>